<keyword evidence="3" id="KW-1185">Reference proteome</keyword>
<dbReference type="Gene3D" id="1.20.1290.10">
    <property type="entry name" value="AhpD-like"/>
    <property type="match status" value="1"/>
</dbReference>
<comment type="caution">
    <text evidence="2">The sequence shown here is derived from an EMBL/GenBank/DDBJ whole genome shotgun (WGS) entry which is preliminary data.</text>
</comment>
<dbReference type="RefSeq" id="WP_345538283.1">
    <property type="nucleotide sequence ID" value="NZ_BAABGJ010000021.1"/>
</dbReference>
<dbReference type="PANTHER" id="PTHR34846">
    <property type="entry name" value="4-CARBOXYMUCONOLACTONE DECARBOXYLASE FAMILY PROTEIN (AFU_ORTHOLOGUE AFUA_6G11590)"/>
    <property type="match status" value="1"/>
</dbReference>
<dbReference type="Pfam" id="PF02627">
    <property type="entry name" value="CMD"/>
    <property type="match status" value="1"/>
</dbReference>
<dbReference type="PANTHER" id="PTHR34846:SF5">
    <property type="entry name" value="CARBOXYMUCONOLACTONE DECARBOXYLASE-LIKE DOMAIN-CONTAINING PROTEIN"/>
    <property type="match status" value="1"/>
</dbReference>
<gene>
    <name evidence="2" type="ORF">GCM10023165_25570</name>
</gene>
<dbReference type="SUPFAM" id="SSF69118">
    <property type="entry name" value="AhpD-like"/>
    <property type="match status" value="1"/>
</dbReference>
<evidence type="ECO:0000259" key="1">
    <source>
        <dbReference type="Pfam" id="PF02627"/>
    </source>
</evidence>
<accession>A0ABP8HRQ7</accession>
<dbReference type="InterPro" id="IPR003779">
    <property type="entry name" value="CMD-like"/>
</dbReference>
<organism evidence="2 3">
    <name type="scientific">Variovorax defluvii</name>
    <dbReference type="NCBI Taxonomy" id="913761"/>
    <lineage>
        <taxon>Bacteria</taxon>
        <taxon>Pseudomonadati</taxon>
        <taxon>Pseudomonadota</taxon>
        <taxon>Betaproteobacteria</taxon>
        <taxon>Burkholderiales</taxon>
        <taxon>Comamonadaceae</taxon>
        <taxon>Variovorax</taxon>
    </lineage>
</organism>
<dbReference type="InterPro" id="IPR029032">
    <property type="entry name" value="AhpD-like"/>
</dbReference>
<evidence type="ECO:0000313" key="2">
    <source>
        <dbReference type="EMBL" id="GAA4343262.1"/>
    </source>
</evidence>
<dbReference type="EMBL" id="BAABGJ010000021">
    <property type="protein sequence ID" value="GAA4343262.1"/>
    <property type="molecule type" value="Genomic_DNA"/>
</dbReference>
<protein>
    <submittedName>
        <fullName evidence="2">Carboxymuconolactone decarboxylase family protein</fullName>
    </submittedName>
</protein>
<reference evidence="3" key="1">
    <citation type="journal article" date="2019" name="Int. J. Syst. Evol. Microbiol.">
        <title>The Global Catalogue of Microorganisms (GCM) 10K type strain sequencing project: providing services to taxonomists for standard genome sequencing and annotation.</title>
        <authorList>
            <consortium name="The Broad Institute Genomics Platform"/>
            <consortium name="The Broad Institute Genome Sequencing Center for Infectious Disease"/>
            <person name="Wu L."/>
            <person name="Ma J."/>
        </authorList>
    </citation>
    <scope>NUCLEOTIDE SEQUENCE [LARGE SCALE GENOMIC DNA]</scope>
    <source>
        <strain evidence="3">JCM 17804</strain>
    </source>
</reference>
<proteinExistence type="predicted"/>
<sequence length="191" mass="21256">MEALTEHTASPRITPLAPPYPEALGALLQKMTPPDAPDILALFRVLALNPALAERSTAWGGYLLGRKASLPLRDREIVILRVCARCGAEYEWGVHWTAFAQAAGLGDREREAIVAHEARRDGLAARDRLLIEMVDALHDKSDIDDALWAALAAEWTPPQLIELLMLVGWYHAICYVCNVARVPLETWGERW</sequence>
<evidence type="ECO:0000313" key="3">
    <source>
        <dbReference type="Proteomes" id="UP001500975"/>
    </source>
</evidence>
<feature type="domain" description="Carboxymuconolactone decarboxylase-like" evidence="1">
    <location>
        <begin position="50"/>
        <end position="124"/>
    </location>
</feature>
<dbReference type="Proteomes" id="UP001500975">
    <property type="component" value="Unassembled WGS sequence"/>
</dbReference>
<name>A0ABP8HRQ7_9BURK</name>